<name>A0A6S6U084_9BACT</name>
<accession>A0A6S6U084</accession>
<protein>
    <recommendedName>
        <fullName evidence="3">DUF3124 domain-containing protein</fullName>
    </recommendedName>
</protein>
<gene>
    <name evidence="2" type="ORF">HELGO_WM20102</name>
</gene>
<dbReference type="EMBL" id="CACVAQ010000357">
    <property type="protein sequence ID" value="CAA6825094.1"/>
    <property type="molecule type" value="Genomic_DNA"/>
</dbReference>
<dbReference type="InterPro" id="IPR021471">
    <property type="entry name" value="DUF3124"/>
</dbReference>
<feature type="chain" id="PRO_5028088786" description="DUF3124 domain-containing protein" evidence="1">
    <location>
        <begin position="19"/>
        <end position="175"/>
    </location>
</feature>
<evidence type="ECO:0008006" key="3">
    <source>
        <dbReference type="Google" id="ProtNLM"/>
    </source>
</evidence>
<sequence length="175" mass="19946">MKSLYYLFLLFTFFCLQSCEQPEQSQKQTNNTVLDKYNSTTNSSDLLYRDTVYIPIYSDIYSETKDVKFNLTATLSIRNTSLTDTIYIDDINYYNTEGKLVRDYLANQTLGLSPMQSIEYVIEEDDTEGGTGANFIINWAANNKHMHPVFQGVMISTNGQQGISFLTEGISISKQ</sequence>
<dbReference type="AlphaFoldDB" id="A0A6S6U084"/>
<evidence type="ECO:0000313" key="2">
    <source>
        <dbReference type="EMBL" id="CAA6825094.1"/>
    </source>
</evidence>
<dbReference type="Pfam" id="PF11322">
    <property type="entry name" value="DUF3124"/>
    <property type="match status" value="1"/>
</dbReference>
<feature type="signal peptide" evidence="1">
    <location>
        <begin position="1"/>
        <end position="18"/>
    </location>
</feature>
<keyword evidence="1" id="KW-0732">Signal</keyword>
<proteinExistence type="predicted"/>
<reference evidence="2" key="1">
    <citation type="submission" date="2020-01" db="EMBL/GenBank/DDBJ databases">
        <authorList>
            <person name="Meier V. D."/>
            <person name="Meier V D."/>
        </authorList>
    </citation>
    <scope>NUCLEOTIDE SEQUENCE</scope>
    <source>
        <strain evidence="2">HLG_WM_MAG_10</strain>
    </source>
</reference>
<evidence type="ECO:0000256" key="1">
    <source>
        <dbReference type="SAM" id="SignalP"/>
    </source>
</evidence>
<organism evidence="2">
    <name type="scientific">uncultured Aureispira sp</name>
    <dbReference type="NCBI Taxonomy" id="1331704"/>
    <lineage>
        <taxon>Bacteria</taxon>
        <taxon>Pseudomonadati</taxon>
        <taxon>Bacteroidota</taxon>
        <taxon>Saprospiria</taxon>
        <taxon>Saprospirales</taxon>
        <taxon>Saprospiraceae</taxon>
        <taxon>Aureispira</taxon>
        <taxon>environmental samples</taxon>
    </lineage>
</organism>